<dbReference type="PROSITE" id="PS51387">
    <property type="entry name" value="FAD_PCMH"/>
    <property type="match status" value="1"/>
</dbReference>
<dbReference type="InterPro" id="IPR002346">
    <property type="entry name" value="Mopterin_DH_FAD-bd"/>
</dbReference>
<accession>A0A949WWL9</accession>
<evidence type="ECO:0000259" key="4">
    <source>
        <dbReference type="PROSITE" id="PS51387"/>
    </source>
</evidence>
<dbReference type="SMART" id="SM01092">
    <property type="entry name" value="CO_deh_flav_C"/>
    <property type="match status" value="1"/>
</dbReference>
<dbReference type="Proteomes" id="UP000694308">
    <property type="component" value="Unassembled WGS sequence"/>
</dbReference>
<evidence type="ECO:0000256" key="1">
    <source>
        <dbReference type="ARBA" id="ARBA00022630"/>
    </source>
</evidence>
<dbReference type="GO" id="GO:0071949">
    <property type="term" value="F:FAD binding"/>
    <property type="evidence" value="ECO:0007669"/>
    <property type="project" value="InterPro"/>
</dbReference>
<sequence>MFTIQKLVQPETIEEAYKLLIEKKSNTVIGGSAFLRMGSKRIGTAIDLSKLNLNYIKDYSDYIEIGAMTTFRDIETNNELKKYFNGLLPKSVSNIIGVQFRNVVTVGATVYSKYGFSDFITALLSLDVDVELCETGRISLEEFLNMPYKKDILTKIFIKKNNTKACYKDFRNSISDYPILNVAVSSTDSQWKIVAGARPRGAGIAKNASLELSKGSLTDKEIDNAANMASEELAFGSNMRAEGEYRKVICKVLVKRAVMEVLQCK</sequence>
<dbReference type="InterPro" id="IPR016166">
    <property type="entry name" value="FAD-bd_PCMH"/>
</dbReference>
<feature type="domain" description="FAD-binding PCMH-type" evidence="4">
    <location>
        <begin position="1"/>
        <end position="163"/>
    </location>
</feature>
<evidence type="ECO:0000256" key="3">
    <source>
        <dbReference type="ARBA" id="ARBA00023002"/>
    </source>
</evidence>
<evidence type="ECO:0000313" key="6">
    <source>
        <dbReference type="Proteomes" id="UP000694308"/>
    </source>
</evidence>
<dbReference type="PANTHER" id="PTHR42659">
    <property type="entry name" value="XANTHINE DEHYDROGENASE SUBUNIT C-RELATED"/>
    <property type="match status" value="1"/>
</dbReference>
<dbReference type="RefSeq" id="WP_218322029.1">
    <property type="nucleotide sequence ID" value="NZ_JAEEGC010000104.1"/>
</dbReference>
<dbReference type="Pfam" id="PF03450">
    <property type="entry name" value="CO_deh_flav_C"/>
    <property type="match status" value="1"/>
</dbReference>
<gene>
    <name evidence="5" type="ORF">I6U48_18905</name>
</gene>
<proteinExistence type="predicted"/>
<organism evidence="5 6">
    <name type="scientific">Clostridium thailandense</name>
    <dbReference type="NCBI Taxonomy" id="2794346"/>
    <lineage>
        <taxon>Bacteria</taxon>
        <taxon>Bacillati</taxon>
        <taxon>Bacillota</taxon>
        <taxon>Clostridia</taxon>
        <taxon>Eubacteriales</taxon>
        <taxon>Clostridiaceae</taxon>
        <taxon>Clostridium</taxon>
    </lineage>
</organism>
<keyword evidence="6" id="KW-1185">Reference proteome</keyword>
<dbReference type="InterPro" id="IPR051312">
    <property type="entry name" value="Diverse_Substr_Oxidored"/>
</dbReference>
<dbReference type="InterPro" id="IPR005107">
    <property type="entry name" value="CO_DH_flav_C"/>
</dbReference>
<name>A0A949WWL9_9CLOT</name>
<dbReference type="PANTHER" id="PTHR42659:SF2">
    <property type="entry name" value="XANTHINE DEHYDROGENASE SUBUNIT C-RELATED"/>
    <property type="match status" value="1"/>
</dbReference>
<dbReference type="GO" id="GO:0016491">
    <property type="term" value="F:oxidoreductase activity"/>
    <property type="evidence" value="ECO:0007669"/>
    <property type="project" value="UniProtKB-KW"/>
</dbReference>
<comment type="caution">
    <text evidence="5">The sequence shown here is derived from an EMBL/GenBank/DDBJ whole genome shotgun (WGS) entry which is preliminary data.</text>
</comment>
<dbReference type="AlphaFoldDB" id="A0A949WWL9"/>
<dbReference type="Pfam" id="PF00941">
    <property type="entry name" value="FAD_binding_5"/>
    <property type="match status" value="1"/>
</dbReference>
<protein>
    <submittedName>
        <fullName evidence="5">FAD binding domain-containing protein</fullName>
    </submittedName>
</protein>
<keyword evidence="1" id="KW-0285">Flavoprotein</keyword>
<keyword evidence="3" id="KW-0560">Oxidoreductase</keyword>
<dbReference type="EMBL" id="JAEEGC010000104">
    <property type="protein sequence ID" value="MBV7274972.1"/>
    <property type="molecule type" value="Genomic_DNA"/>
</dbReference>
<evidence type="ECO:0000256" key="2">
    <source>
        <dbReference type="ARBA" id="ARBA00022827"/>
    </source>
</evidence>
<keyword evidence="2" id="KW-0274">FAD</keyword>
<evidence type="ECO:0000313" key="5">
    <source>
        <dbReference type="EMBL" id="MBV7274972.1"/>
    </source>
</evidence>
<reference evidence="5" key="1">
    <citation type="submission" date="2020-12" db="EMBL/GenBank/DDBJ databases">
        <title>Clostridium thailandense sp. nov., a novel acetogenic bacterium isolated from peat land soil in Thailand.</title>
        <authorList>
            <person name="Chaikitkaew S."/>
            <person name="Birkeland N.K."/>
        </authorList>
    </citation>
    <scope>NUCLEOTIDE SEQUENCE</scope>
    <source>
        <strain evidence="5">PL3</strain>
    </source>
</reference>